<dbReference type="AlphaFoldDB" id="J0DC24"/>
<dbReference type="InParanoid" id="J0DC24"/>
<proteinExistence type="predicted"/>
<evidence type="ECO:0000313" key="3">
    <source>
        <dbReference type="Proteomes" id="UP000006514"/>
    </source>
</evidence>
<keyword evidence="3" id="KW-1185">Reference proteome</keyword>
<dbReference type="Proteomes" id="UP000006514">
    <property type="component" value="Unassembled WGS sequence"/>
</dbReference>
<accession>J0DC24</accession>
<organism evidence="2 3">
    <name type="scientific">Auricularia subglabra (strain TFB-10046 / SS5)</name>
    <name type="common">White-rot fungus</name>
    <name type="synonym">Auricularia delicata (strain TFB10046)</name>
    <dbReference type="NCBI Taxonomy" id="717982"/>
    <lineage>
        <taxon>Eukaryota</taxon>
        <taxon>Fungi</taxon>
        <taxon>Dikarya</taxon>
        <taxon>Basidiomycota</taxon>
        <taxon>Agaricomycotina</taxon>
        <taxon>Agaricomycetes</taxon>
        <taxon>Auriculariales</taxon>
        <taxon>Auriculariaceae</taxon>
        <taxon>Auricularia</taxon>
    </lineage>
</organism>
<feature type="region of interest" description="Disordered" evidence="1">
    <location>
        <begin position="1"/>
        <end position="182"/>
    </location>
</feature>
<feature type="compositionally biased region" description="Low complexity" evidence="1">
    <location>
        <begin position="60"/>
        <end position="74"/>
    </location>
</feature>
<feature type="compositionally biased region" description="Acidic residues" evidence="1">
    <location>
        <begin position="147"/>
        <end position="159"/>
    </location>
</feature>
<protein>
    <submittedName>
        <fullName evidence="2">Uncharacterized protein</fullName>
    </submittedName>
</protein>
<feature type="compositionally biased region" description="Low complexity" evidence="1">
    <location>
        <begin position="92"/>
        <end position="111"/>
    </location>
</feature>
<name>J0DC24_AURST</name>
<feature type="compositionally biased region" description="Low complexity" evidence="1">
    <location>
        <begin position="10"/>
        <end position="20"/>
    </location>
</feature>
<feature type="compositionally biased region" description="Low complexity" evidence="1">
    <location>
        <begin position="160"/>
        <end position="176"/>
    </location>
</feature>
<dbReference type="KEGG" id="adl:AURDEDRAFT_187305"/>
<evidence type="ECO:0000313" key="2">
    <source>
        <dbReference type="EMBL" id="EJD39557.1"/>
    </source>
</evidence>
<reference evidence="3" key="1">
    <citation type="journal article" date="2012" name="Science">
        <title>The Paleozoic origin of enzymatic lignin decomposition reconstructed from 31 fungal genomes.</title>
        <authorList>
            <person name="Floudas D."/>
            <person name="Binder M."/>
            <person name="Riley R."/>
            <person name="Barry K."/>
            <person name="Blanchette R.A."/>
            <person name="Henrissat B."/>
            <person name="Martinez A.T."/>
            <person name="Otillar R."/>
            <person name="Spatafora J.W."/>
            <person name="Yadav J.S."/>
            <person name="Aerts A."/>
            <person name="Benoit I."/>
            <person name="Boyd A."/>
            <person name="Carlson A."/>
            <person name="Copeland A."/>
            <person name="Coutinho P.M."/>
            <person name="de Vries R.P."/>
            <person name="Ferreira P."/>
            <person name="Findley K."/>
            <person name="Foster B."/>
            <person name="Gaskell J."/>
            <person name="Glotzer D."/>
            <person name="Gorecki P."/>
            <person name="Heitman J."/>
            <person name="Hesse C."/>
            <person name="Hori C."/>
            <person name="Igarashi K."/>
            <person name="Jurgens J.A."/>
            <person name="Kallen N."/>
            <person name="Kersten P."/>
            <person name="Kohler A."/>
            <person name="Kuees U."/>
            <person name="Kumar T.K.A."/>
            <person name="Kuo A."/>
            <person name="LaButti K."/>
            <person name="Larrondo L.F."/>
            <person name="Lindquist E."/>
            <person name="Ling A."/>
            <person name="Lombard V."/>
            <person name="Lucas S."/>
            <person name="Lundell T."/>
            <person name="Martin R."/>
            <person name="McLaughlin D.J."/>
            <person name="Morgenstern I."/>
            <person name="Morin E."/>
            <person name="Murat C."/>
            <person name="Nagy L.G."/>
            <person name="Nolan M."/>
            <person name="Ohm R.A."/>
            <person name="Patyshakuliyeva A."/>
            <person name="Rokas A."/>
            <person name="Ruiz-Duenas F.J."/>
            <person name="Sabat G."/>
            <person name="Salamov A."/>
            <person name="Samejima M."/>
            <person name="Schmutz J."/>
            <person name="Slot J.C."/>
            <person name="St John F."/>
            <person name="Stenlid J."/>
            <person name="Sun H."/>
            <person name="Sun S."/>
            <person name="Syed K."/>
            <person name="Tsang A."/>
            <person name="Wiebenga A."/>
            <person name="Young D."/>
            <person name="Pisabarro A."/>
            <person name="Eastwood D.C."/>
            <person name="Martin F."/>
            <person name="Cullen D."/>
            <person name="Grigoriev I.V."/>
            <person name="Hibbett D.S."/>
        </authorList>
    </citation>
    <scope>NUCLEOTIDE SEQUENCE [LARGE SCALE GENOMIC DNA]</scope>
    <source>
        <strain evidence="3">TFB10046</strain>
    </source>
</reference>
<evidence type="ECO:0000256" key="1">
    <source>
        <dbReference type="SAM" id="MobiDB-lite"/>
    </source>
</evidence>
<sequence length="264" mass="27295">MARTKSVSGRSRTTSAARAAPVSNGAANTKMKNSKGKNGGRQTSQPLKQPSERRKRLSKKAAATAAVTTRASPADSTSVAPCSPATAAREMTPAPAGTSPTPSASSSLGPTRVLRPRIARAQPYSKEPATRSRRQSARAATPAPFAQDEDIDNTSDDDSAGPVTPTTTPTRPAVRGLDGVSPLLARRTPIGKSPLRKCLMTAEDLEALQSTGPAVDCAPPSNFGTLLVAPVLLSVTWGISFSTVDDSVLAAATTLAHLREELCA</sequence>
<dbReference type="EMBL" id="JH687812">
    <property type="protein sequence ID" value="EJD39557.1"/>
    <property type="molecule type" value="Genomic_DNA"/>
</dbReference>
<gene>
    <name evidence="2" type="ORF">AURDEDRAFT_187305</name>
</gene>